<dbReference type="PRINTS" id="PR00700">
    <property type="entry name" value="PRTYPHPHTASE"/>
</dbReference>
<proteinExistence type="predicted"/>
<dbReference type="InterPro" id="IPR016130">
    <property type="entry name" value="Tyr_Pase_AS"/>
</dbReference>
<evidence type="ECO:0000259" key="4">
    <source>
        <dbReference type="PROSITE" id="PS50191"/>
    </source>
</evidence>
<dbReference type="PROSITE" id="PS50056">
    <property type="entry name" value="TYR_PHOSPHATASE_2"/>
    <property type="match status" value="1"/>
</dbReference>
<evidence type="ECO:0000259" key="2">
    <source>
        <dbReference type="PROSITE" id="PS50055"/>
    </source>
</evidence>
<reference evidence="5 6" key="1">
    <citation type="submission" date="2024-08" db="EMBL/GenBank/DDBJ databases">
        <authorList>
            <person name="Cucini C."/>
            <person name="Frati F."/>
        </authorList>
    </citation>
    <scope>NUCLEOTIDE SEQUENCE [LARGE SCALE GENOMIC DNA]</scope>
</reference>
<dbReference type="PROSITE" id="PS50191">
    <property type="entry name" value="CRAL_TRIO"/>
    <property type="match status" value="1"/>
</dbReference>
<feature type="domain" description="CRAL-TRIO" evidence="4">
    <location>
        <begin position="311"/>
        <end position="470"/>
    </location>
</feature>
<feature type="domain" description="Tyrosine-protein phosphatase" evidence="2">
    <location>
        <begin position="582"/>
        <end position="852"/>
    </location>
</feature>
<dbReference type="Proteomes" id="UP001642540">
    <property type="component" value="Unassembled WGS sequence"/>
</dbReference>
<dbReference type="PROSITE" id="PS00383">
    <property type="entry name" value="TYR_PHOSPHATASE_1"/>
    <property type="match status" value="1"/>
</dbReference>
<accession>A0ABP1QD69</accession>
<dbReference type="SMART" id="SM00194">
    <property type="entry name" value="PTPc"/>
    <property type="match status" value="1"/>
</dbReference>
<evidence type="ECO:0000256" key="1">
    <source>
        <dbReference type="SAM" id="MobiDB-lite"/>
    </source>
</evidence>
<dbReference type="PANTHER" id="PTHR19134:SF534">
    <property type="entry name" value="LD27988P"/>
    <property type="match status" value="1"/>
</dbReference>
<dbReference type="InterPro" id="IPR029021">
    <property type="entry name" value="Prot-tyrosine_phosphatase-like"/>
</dbReference>
<dbReference type="PROSITE" id="PS50055">
    <property type="entry name" value="TYR_PHOSPHATASE_PTP"/>
    <property type="match status" value="1"/>
</dbReference>
<dbReference type="SUPFAM" id="SSF52087">
    <property type="entry name" value="CRAL/TRIO domain"/>
    <property type="match status" value="1"/>
</dbReference>
<organism evidence="5 6">
    <name type="scientific">Orchesella dallaii</name>
    <dbReference type="NCBI Taxonomy" id="48710"/>
    <lineage>
        <taxon>Eukaryota</taxon>
        <taxon>Metazoa</taxon>
        <taxon>Ecdysozoa</taxon>
        <taxon>Arthropoda</taxon>
        <taxon>Hexapoda</taxon>
        <taxon>Collembola</taxon>
        <taxon>Entomobryomorpha</taxon>
        <taxon>Entomobryoidea</taxon>
        <taxon>Orchesellidae</taxon>
        <taxon>Orchesellinae</taxon>
        <taxon>Orchesella</taxon>
    </lineage>
</organism>
<evidence type="ECO:0000313" key="5">
    <source>
        <dbReference type="EMBL" id="CAL8099029.1"/>
    </source>
</evidence>
<feature type="compositionally biased region" description="Low complexity" evidence="1">
    <location>
        <begin position="193"/>
        <end position="226"/>
    </location>
</feature>
<dbReference type="InterPro" id="IPR036865">
    <property type="entry name" value="CRAL-TRIO_dom_sf"/>
</dbReference>
<dbReference type="Gene3D" id="3.40.525.10">
    <property type="entry name" value="CRAL-TRIO lipid binding domain"/>
    <property type="match status" value="1"/>
</dbReference>
<dbReference type="InterPro" id="IPR001251">
    <property type="entry name" value="CRAL-TRIO_dom"/>
</dbReference>
<feature type="compositionally biased region" description="Low complexity" evidence="1">
    <location>
        <begin position="129"/>
        <end position="141"/>
    </location>
</feature>
<dbReference type="Pfam" id="PF00650">
    <property type="entry name" value="CRAL_TRIO"/>
    <property type="match status" value="1"/>
</dbReference>
<dbReference type="SMART" id="SM00404">
    <property type="entry name" value="PTPc_motif"/>
    <property type="match status" value="1"/>
</dbReference>
<dbReference type="SUPFAM" id="SSF46938">
    <property type="entry name" value="CRAL/TRIO N-terminal domain"/>
    <property type="match status" value="1"/>
</dbReference>
<feature type="domain" description="Tyrosine specific protein phosphatases" evidence="3">
    <location>
        <begin position="759"/>
        <end position="843"/>
    </location>
</feature>
<feature type="region of interest" description="Disordered" evidence="1">
    <location>
        <begin position="129"/>
        <end position="149"/>
    </location>
</feature>
<comment type="caution">
    <text evidence="5">The sequence shown here is derived from an EMBL/GenBank/DDBJ whole genome shotgun (WGS) entry which is preliminary data.</text>
</comment>
<dbReference type="EMBL" id="CAXLJM020000031">
    <property type="protein sequence ID" value="CAL8099029.1"/>
    <property type="molecule type" value="Genomic_DNA"/>
</dbReference>
<feature type="compositionally biased region" description="Low complexity" evidence="1">
    <location>
        <begin position="537"/>
        <end position="551"/>
    </location>
</feature>
<dbReference type="InterPro" id="IPR050348">
    <property type="entry name" value="Protein-Tyr_Phosphatase"/>
</dbReference>
<evidence type="ECO:0000313" key="6">
    <source>
        <dbReference type="Proteomes" id="UP001642540"/>
    </source>
</evidence>
<name>A0ABP1QD69_9HEXA</name>
<dbReference type="InterPro" id="IPR000242">
    <property type="entry name" value="PTP_cat"/>
</dbReference>
<feature type="compositionally biased region" description="Basic and acidic residues" evidence="1">
    <location>
        <begin position="509"/>
        <end position="521"/>
    </location>
</feature>
<dbReference type="SUPFAM" id="SSF52799">
    <property type="entry name" value="(Phosphotyrosine protein) phosphatases II"/>
    <property type="match status" value="1"/>
</dbReference>
<dbReference type="PANTHER" id="PTHR19134">
    <property type="entry name" value="RECEPTOR-TYPE TYROSINE-PROTEIN PHOSPHATASE"/>
    <property type="match status" value="1"/>
</dbReference>
<evidence type="ECO:0008006" key="7">
    <source>
        <dbReference type="Google" id="ProtNLM"/>
    </source>
</evidence>
<keyword evidence="6" id="KW-1185">Reference proteome</keyword>
<sequence>MVEETIVDIRTTTATSATSENSGSVVDGVNILGQQQHYDLGGGSINPEEGGDVLLVTSSTSGALLLEDITKPYVSDSGGGDIGDSEIASGSSDNKIAEELTNRLLILKGSQQTVERANVVAHHVVSNSVKTSGSNSASNSPSRRHPGAIGIAERSSKTGLSLCLNPTIVSGNTSASDSVEGLSSAVVIAGVSSGNGQDSNQVPSNSNSVSKSASLNLKPSNSNSNSVAPASKTLGRSMNATLNEQEEQATREFLEIVNGARVSKGYSPLSWHAGVKFLMARKFNVRRALELYEQHQDVRIAEGLTAFDADSEPLKAELLSGKFTVLPTRDLGGAAIAVFTAKFHQPSTIPHEYTLKGVVYQLDAALEDPQTQRSGLVFIYDMSDSKYSNFDYDLSIKILSLLKGGYPARLKKVLIVTAPLWFRAPFRILRLFVREKLRDRVFTVSLPQLAVHIPNHSLPRSLGGQLQVNHIAWLDRCRDILSSSDIWSVITDEPVQVQSKSIRDIGSGSKDDAEAADKEVESLSNGMTRKMRRNGQSTPSPAPHSSGSSGFSDDDSLPFEERTGLTLLDFVEHLKQKGRRGLLDEYAEIVSKNPEGSFNVSRQRGNVNKNRYSDVLCFDHTRVVLTPEGESESDYINANFVDGYKQKNAFISTQGPLPRTFGDFWKMVWEQVCVVIVMTTRAVERGRTKCGQYWPPDKGSSVTHEGFKIENTDVEAQSDFALTRLRVINTKTGEIRSITHLQFLSWPDYGVPSSADAMLKFLMAMRDEQMNRLGDLATKWDGHALGPPIVVHCSAGIGRTGTLCTIDICIRRLNDQGTVDVMGTVERIRSQRAYSIQVPEQYLFCHAAVIEYAKSKNLLSESQLDGIPDLLAEDTTSRTNPPVTAFQPSVKQQVQNTTIKKGNANVKTKNQV</sequence>
<protein>
    <recommendedName>
        <fullName evidence="7">Tyrosine-protein phosphatase non-receptor type 9</fullName>
    </recommendedName>
</protein>
<dbReference type="Gene3D" id="3.90.190.10">
    <property type="entry name" value="Protein tyrosine phosphatase superfamily"/>
    <property type="match status" value="1"/>
</dbReference>
<gene>
    <name evidence="5" type="ORF">ODALV1_LOCUS10122</name>
</gene>
<dbReference type="InterPro" id="IPR000387">
    <property type="entry name" value="Tyr_Pase_dom"/>
</dbReference>
<feature type="region of interest" description="Disordered" evidence="1">
    <location>
        <begin position="193"/>
        <end position="231"/>
    </location>
</feature>
<evidence type="ECO:0000259" key="3">
    <source>
        <dbReference type="PROSITE" id="PS50056"/>
    </source>
</evidence>
<dbReference type="SMART" id="SM00516">
    <property type="entry name" value="SEC14"/>
    <property type="match status" value="1"/>
</dbReference>
<dbReference type="CDD" id="cd00170">
    <property type="entry name" value="SEC14"/>
    <property type="match status" value="1"/>
</dbReference>
<feature type="region of interest" description="Disordered" evidence="1">
    <location>
        <begin position="500"/>
        <end position="556"/>
    </location>
</feature>
<dbReference type="Pfam" id="PF00102">
    <property type="entry name" value="Y_phosphatase"/>
    <property type="match status" value="1"/>
</dbReference>
<dbReference type="InterPro" id="IPR003595">
    <property type="entry name" value="Tyr_Pase_cat"/>
</dbReference>
<dbReference type="InterPro" id="IPR036273">
    <property type="entry name" value="CRAL/TRIO_N_dom_sf"/>
</dbReference>